<dbReference type="InterPro" id="IPR049362">
    <property type="entry name" value="TTI1_rpt"/>
</dbReference>
<evidence type="ECO:0000313" key="1">
    <source>
        <dbReference type="EMBL" id="RRT52024.1"/>
    </source>
</evidence>
<organism evidence="1 2">
    <name type="scientific">Ensete ventricosum</name>
    <name type="common">Abyssinian banana</name>
    <name type="synonym">Musa ensete</name>
    <dbReference type="NCBI Taxonomy" id="4639"/>
    <lineage>
        <taxon>Eukaryota</taxon>
        <taxon>Viridiplantae</taxon>
        <taxon>Streptophyta</taxon>
        <taxon>Embryophyta</taxon>
        <taxon>Tracheophyta</taxon>
        <taxon>Spermatophyta</taxon>
        <taxon>Magnoliopsida</taxon>
        <taxon>Liliopsida</taxon>
        <taxon>Zingiberales</taxon>
        <taxon>Musaceae</taxon>
        <taxon>Ensete</taxon>
    </lineage>
</organism>
<dbReference type="InterPro" id="IPR052587">
    <property type="entry name" value="TELO2-interacting_protein_1"/>
</dbReference>
<protein>
    <submittedName>
        <fullName evidence="1">Uncharacterized protein</fullName>
    </submittedName>
</protein>
<dbReference type="AlphaFoldDB" id="A0A426YJW6"/>
<dbReference type="EMBL" id="AMZH03011903">
    <property type="protein sequence ID" value="RRT52024.1"/>
    <property type="molecule type" value="Genomic_DNA"/>
</dbReference>
<gene>
    <name evidence="1" type="ORF">B296_00050741</name>
</gene>
<comment type="caution">
    <text evidence="1">The sequence shown here is derived from an EMBL/GenBank/DDBJ whole genome shotgun (WGS) entry which is preliminary data.</text>
</comment>
<dbReference type="GO" id="GO:0005737">
    <property type="term" value="C:cytoplasm"/>
    <property type="evidence" value="ECO:0007669"/>
    <property type="project" value="TreeGrafter"/>
</dbReference>
<sequence length="198" mass="21712">MNNLILSKPLSTGYLLSIAELKAGNILSSPRNLSEDATFPVVSKISILQDEDLQSPSEYVNSVLEFPHMPPWFGITGSQKLYLTLAGVLRLVGLSIISGNNAVLRVLSVSSGHATVGQLVVANADYIIDSLCYQLRHLDINPHVPDVLAAILSYVGTARDILPLLEEPVCMLNRQLVFFATVSFFFGRCHVAVWHLMH</sequence>
<evidence type="ECO:0000313" key="2">
    <source>
        <dbReference type="Proteomes" id="UP000287651"/>
    </source>
</evidence>
<accession>A0A426YJW6</accession>
<reference evidence="1 2" key="1">
    <citation type="journal article" date="2014" name="Agronomy (Basel)">
        <title>A Draft Genome Sequence for Ensete ventricosum, the Drought-Tolerant Tree Against Hunger.</title>
        <authorList>
            <person name="Harrison J."/>
            <person name="Moore K.A."/>
            <person name="Paszkiewicz K."/>
            <person name="Jones T."/>
            <person name="Grant M."/>
            <person name="Ambacheew D."/>
            <person name="Muzemil S."/>
            <person name="Studholme D.J."/>
        </authorList>
    </citation>
    <scope>NUCLEOTIDE SEQUENCE [LARGE SCALE GENOMIC DNA]</scope>
</reference>
<dbReference type="PANTHER" id="PTHR18460:SF3">
    <property type="entry name" value="TELO2-INTERACTING PROTEIN 1 HOMOLOG"/>
    <property type="match status" value="1"/>
</dbReference>
<dbReference type="PANTHER" id="PTHR18460">
    <property type="entry name" value="TEL2 INTERACTING PROTEIN 1 TTI1 FAMILY MEMBER"/>
    <property type="match status" value="1"/>
</dbReference>
<name>A0A426YJW6_ENSVE</name>
<dbReference type="Pfam" id="PF21547">
    <property type="entry name" value="TTI1"/>
    <property type="match status" value="1"/>
</dbReference>
<proteinExistence type="predicted"/>
<dbReference type="Proteomes" id="UP000287651">
    <property type="component" value="Unassembled WGS sequence"/>
</dbReference>